<name>A0A1Z5J546_9LACO</name>
<dbReference type="Pfam" id="PF00440">
    <property type="entry name" value="TetR_N"/>
    <property type="match status" value="1"/>
</dbReference>
<dbReference type="PANTHER" id="PTHR43479">
    <property type="entry name" value="ACREF/ENVCD OPERON REPRESSOR-RELATED"/>
    <property type="match status" value="1"/>
</dbReference>
<proteinExistence type="predicted"/>
<dbReference type="AlphaFoldDB" id="A0A1Z5J546"/>
<evidence type="ECO:0000259" key="4">
    <source>
        <dbReference type="PROSITE" id="PS50977"/>
    </source>
</evidence>
<evidence type="ECO:0000256" key="2">
    <source>
        <dbReference type="PROSITE-ProRule" id="PRU00335"/>
    </source>
</evidence>
<evidence type="ECO:0000256" key="1">
    <source>
        <dbReference type="ARBA" id="ARBA00023125"/>
    </source>
</evidence>
<dbReference type="EMBL" id="BCMJ01000012">
    <property type="protein sequence ID" value="GAX08996.1"/>
    <property type="molecule type" value="Genomic_DNA"/>
</dbReference>
<feature type="region of interest" description="Disordered" evidence="3">
    <location>
        <begin position="1"/>
        <end position="24"/>
    </location>
</feature>
<keyword evidence="1 2" id="KW-0238">DNA-binding</keyword>
<dbReference type="SUPFAM" id="SSF46689">
    <property type="entry name" value="Homeodomain-like"/>
    <property type="match status" value="1"/>
</dbReference>
<evidence type="ECO:0000313" key="5">
    <source>
        <dbReference type="EMBL" id="GAX08996.1"/>
    </source>
</evidence>
<reference evidence="5 6" key="1">
    <citation type="submission" date="2015-11" db="EMBL/GenBank/DDBJ databases">
        <title>Draft genome sequences of new species of the genus Lactobacillus isolated from orchardgrass silage.</title>
        <authorList>
            <person name="Tohno M."/>
            <person name="Tanizawa Y."/>
            <person name="Arita M."/>
        </authorList>
    </citation>
    <scope>NUCLEOTIDE SEQUENCE [LARGE SCALE GENOMIC DNA]</scope>
    <source>
        <strain evidence="5 6">IWT5</strain>
    </source>
</reference>
<accession>A0A1Z5J546</accession>
<organism evidence="5 6">
    <name type="scientific">Secundilactobacillus silagincola</name>
    <dbReference type="NCBI Taxonomy" id="1714681"/>
    <lineage>
        <taxon>Bacteria</taxon>
        <taxon>Bacillati</taxon>
        <taxon>Bacillota</taxon>
        <taxon>Bacilli</taxon>
        <taxon>Lactobacillales</taxon>
        <taxon>Lactobacillaceae</taxon>
        <taxon>Secundilactobacillus</taxon>
    </lineage>
</organism>
<comment type="caution">
    <text evidence="5">The sequence shown here is derived from an EMBL/GenBank/DDBJ whole genome shotgun (WGS) entry which is preliminary data.</text>
</comment>
<evidence type="ECO:0000313" key="6">
    <source>
        <dbReference type="Proteomes" id="UP000223370"/>
    </source>
</evidence>
<dbReference type="RefSeq" id="WP_098826197.1">
    <property type="nucleotide sequence ID" value="NZ_BCMJ01000012.1"/>
</dbReference>
<sequence length="207" mass="23423">MIARLRGGHNVVSKQSNQPDRRTLKTQRQLKKVFVKLLHDKPIDKITVAELARESDIGRGTFYIHFKDVYDLYDSVVTDTVNQFARIFDKFYPRDEDNDFTPLATQIVTFVVNHSELLEALTERGEDIQAFKQINALFIYYVLDAEQIDSSNAKYRAAVGFASGGLICAITDWLTTQPQSAVDDLITVISKSIAAMREVAQSLKSED</sequence>
<dbReference type="InterPro" id="IPR009057">
    <property type="entry name" value="Homeodomain-like_sf"/>
</dbReference>
<dbReference type="InterPro" id="IPR001647">
    <property type="entry name" value="HTH_TetR"/>
</dbReference>
<keyword evidence="6" id="KW-1185">Reference proteome</keyword>
<gene>
    <name evidence="5" type="primary">tetR_21</name>
    <name evidence="5" type="ORF">IWT5_02166</name>
</gene>
<dbReference type="Proteomes" id="UP000223370">
    <property type="component" value="Unassembled WGS sequence"/>
</dbReference>
<dbReference type="Gene3D" id="1.10.357.10">
    <property type="entry name" value="Tetracycline Repressor, domain 2"/>
    <property type="match status" value="1"/>
</dbReference>
<feature type="domain" description="HTH tetR-type" evidence="4">
    <location>
        <begin position="24"/>
        <end position="84"/>
    </location>
</feature>
<dbReference type="OrthoDB" id="9810250at2"/>
<dbReference type="PANTHER" id="PTHR43479:SF7">
    <property type="entry name" value="TETR-FAMILY TRANSCRIPTIONAL REGULATOR"/>
    <property type="match status" value="1"/>
</dbReference>
<feature type="DNA-binding region" description="H-T-H motif" evidence="2">
    <location>
        <begin position="47"/>
        <end position="66"/>
    </location>
</feature>
<dbReference type="GO" id="GO:0003677">
    <property type="term" value="F:DNA binding"/>
    <property type="evidence" value="ECO:0007669"/>
    <property type="project" value="UniProtKB-UniRule"/>
</dbReference>
<evidence type="ECO:0000256" key="3">
    <source>
        <dbReference type="SAM" id="MobiDB-lite"/>
    </source>
</evidence>
<protein>
    <submittedName>
        <fullName evidence="5">TetR family transcriptional regulator</fullName>
    </submittedName>
</protein>
<dbReference type="PROSITE" id="PS50977">
    <property type="entry name" value="HTH_TETR_2"/>
    <property type="match status" value="1"/>
</dbReference>
<dbReference type="InterPro" id="IPR050624">
    <property type="entry name" value="HTH-type_Tx_Regulator"/>
</dbReference>